<dbReference type="AlphaFoldDB" id="A0A0A1TZA9"/>
<dbReference type="InterPro" id="IPR053215">
    <property type="entry name" value="TKL_Ser/Thr_kinase"/>
</dbReference>
<evidence type="ECO:0000259" key="2">
    <source>
        <dbReference type="SMART" id="SM00181"/>
    </source>
</evidence>
<evidence type="ECO:0000313" key="4">
    <source>
        <dbReference type="Proteomes" id="UP000014680"/>
    </source>
</evidence>
<feature type="signal peptide" evidence="1">
    <location>
        <begin position="1"/>
        <end position="16"/>
    </location>
</feature>
<dbReference type="InterPro" id="IPR000742">
    <property type="entry name" value="EGF"/>
</dbReference>
<dbReference type="KEGG" id="eiv:EIN_314860"/>
<proteinExistence type="predicted"/>
<feature type="domain" description="EGF-like" evidence="2">
    <location>
        <begin position="388"/>
        <end position="432"/>
    </location>
</feature>
<feature type="domain" description="EGF-like" evidence="2">
    <location>
        <begin position="62"/>
        <end position="112"/>
    </location>
</feature>
<dbReference type="VEuPathDB" id="AmoebaDB:EIN_314860"/>
<keyword evidence="4" id="KW-1185">Reference proteome</keyword>
<dbReference type="SUPFAM" id="SSF57184">
    <property type="entry name" value="Growth factor receptor domain"/>
    <property type="match status" value="4"/>
</dbReference>
<dbReference type="OMA" id="CHECTES"/>
<dbReference type="GeneID" id="14886010"/>
<dbReference type="PANTHER" id="PTHR45756">
    <property type="entry name" value="PALMITOYLTRANSFERASE"/>
    <property type="match status" value="1"/>
</dbReference>
<organism evidence="3 4">
    <name type="scientific">Entamoeba invadens IP1</name>
    <dbReference type="NCBI Taxonomy" id="370355"/>
    <lineage>
        <taxon>Eukaryota</taxon>
        <taxon>Amoebozoa</taxon>
        <taxon>Evosea</taxon>
        <taxon>Archamoebae</taxon>
        <taxon>Mastigamoebida</taxon>
        <taxon>Entamoebidae</taxon>
        <taxon>Entamoeba</taxon>
    </lineage>
</organism>
<dbReference type="InterPro" id="IPR006212">
    <property type="entry name" value="Furin_repeat"/>
</dbReference>
<name>A0A0A1TZA9_ENTIV</name>
<keyword evidence="1" id="KW-0732">Signal</keyword>
<accession>A0A0A1TZA9</accession>
<dbReference type="RefSeq" id="XP_004253688.1">
    <property type="nucleotide sequence ID" value="XM_004253640.1"/>
</dbReference>
<dbReference type="PANTHER" id="PTHR45756:SF1">
    <property type="entry name" value="PROTEIN KINASE DOMAIN CONTAINING PROTEIN"/>
    <property type="match status" value="1"/>
</dbReference>
<protein>
    <recommendedName>
        <fullName evidence="2">EGF-like domain-containing protein</fullName>
    </recommendedName>
</protein>
<feature type="domain" description="EGF-like" evidence="2">
    <location>
        <begin position="302"/>
        <end position="334"/>
    </location>
</feature>
<dbReference type="SMART" id="SM00261">
    <property type="entry name" value="FU"/>
    <property type="match status" value="4"/>
</dbReference>
<dbReference type="Proteomes" id="UP000014680">
    <property type="component" value="Unassembled WGS sequence"/>
</dbReference>
<sequence>MLFYFTFIFFINSYLCTNLYCDTCSSTGCSSSIENYMLINGQCKYKRSEGCEFFNSKNICTECTDGFKMDFSRKMCVPGVELCADIIVDNSDNLSCLSCYEGYTLTSATTCEKCKSYNPSCLVSDSTCTLCSVCAPGYYIDNNKCISIGNCQYPHTSTPKICSSCIAGYYLDETTRTCKKGNITNCIVYYDAIKCTTCESTYYYTSGECQQYFHCLNVGNTGCNFCEYGYGLKDGHCVKCNSNCIECFNDSDVCKTCQHGYGVINGKCVRCNSACKSCDSTSSEICTDCYEKTGLSSNTCVSCGANCLTCENDNPTKCTACEIGYVLTNINTCKKCGNNCTDCSATNTEICYDCQATYFLNGNSQCQTCQTVSCGALEEFQCGKCLEKCTFDNRNGNWLCNTNENCYIYDSARGKCTVCNDNYYLDNNYQCQKCNKNCVSRCTNNADQCNELEDIRLDENCLIFGQDHVC</sequence>
<evidence type="ECO:0000256" key="1">
    <source>
        <dbReference type="SAM" id="SignalP"/>
    </source>
</evidence>
<reference evidence="3 4" key="1">
    <citation type="submission" date="2012-10" db="EMBL/GenBank/DDBJ databases">
        <authorList>
            <person name="Zafar N."/>
            <person name="Inman J."/>
            <person name="Hall N."/>
            <person name="Lorenzi H."/>
            <person name="Caler E."/>
        </authorList>
    </citation>
    <scope>NUCLEOTIDE SEQUENCE [LARGE SCALE GENOMIC DNA]</scope>
    <source>
        <strain evidence="3 4">IP1</strain>
    </source>
</reference>
<feature type="chain" id="PRO_5001990579" description="EGF-like domain-containing protein" evidence="1">
    <location>
        <begin position="17"/>
        <end position="470"/>
    </location>
</feature>
<dbReference type="InterPro" id="IPR009030">
    <property type="entry name" value="Growth_fac_rcpt_cys_sf"/>
</dbReference>
<dbReference type="SMART" id="SM00181">
    <property type="entry name" value="EGF"/>
    <property type="match status" value="4"/>
</dbReference>
<dbReference type="EMBL" id="KB206890">
    <property type="protein sequence ID" value="ELP86917.1"/>
    <property type="molecule type" value="Genomic_DNA"/>
</dbReference>
<evidence type="ECO:0000313" key="3">
    <source>
        <dbReference type="EMBL" id="ELP86917.1"/>
    </source>
</evidence>
<dbReference type="OrthoDB" id="28154at2759"/>
<gene>
    <name evidence="3" type="ORF">EIN_314860</name>
</gene>
<feature type="domain" description="EGF-like" evidence="2">
    <location>
        <begin position="239"/>
        <end position="269"/>
    </location>
</feature>